<evidence type="ECO:0000256" key="3">
    <source>
        <dbReference type="ARBA" id="ARBA00022692"/>
    </source>
</evidence>
<accession>C0GJT2</accession>
<dbReference type="InterPro" id="IPR011701">
    <property type="entry name" value="MFS"/>
</dbReference>
<dbReference type="STRING" id="555088.DealDRAFT_2735"/>
<dbReference type="Proteomes" id="UP000006443">
    <property type="component" value="Unassembled WGS sequence"/>
</dbReference>
<evidence type="ECO:0000313" key="9">
    <source>
        <dbReference type="Proteomes" id="UP000006443"/>
    </source>
</evidence>
<dbReference type="Gene3D" id="1.20.1250.20">
    <property type="entry name" value="MFS general substrate transporter like domains"/>
    <property type="match status" value="1"/>
</dbReference>
<gene>
    <name evidence="8" type="ORF">DealDRAFT_2735</name>
</gene>
<dbReference type="GO" id="GO:0005886">
    <property type="term" value="C:plasma membrane"/>
    <property type="evidence" value="ECO:0007669"/>
    <property type="project" value="UniProtKB-SubCell"/>
</dbReference>
<organism evidence="8 9">
    <name type="scientific">Dethiobacter alkaliphilus AHT 1</name>
    <dbReference type="NCBI Taxonomy" id="555088"/>
    <lineage>
        <taxon>Bacteria</taxon>
        <taxon>Bacillati</taxon>
        <taxon>Bacillota</taxon>
        <taxon>Dethiobacteria</taxon>
        <taxon>Dethiobacterales</taxon>
        <taxon>Dethiobacteraceae</taxon>
        <taxon>Dethiobacter</taxon>
    </lineage>
</organism>
<dbReference type="Pfam" id="PF07690">
    <property type="entry name" value="MFS_1"/>
    <property type="match status" value="1"/>
</dbReference>
<feature type="transmembrane region" description="Helical" evidence="6">
    <location>
        <begin position="146"/>
        <end position="166"/>
    </location>
</feature>
<evidence type="ECO:0000313" key="8">
    <source>
        <dbReference type="EMBL" id="EEG76390.1"/>
    </source>
</evidence>
<dbReference type="RefSeq" id="WP_008518428.1">
    <property type="nucleotide sequence ID" value="NZ_ACJM01000018.1"/>
</dbReference>
<evidence type="ECO:0000256" key="1">
    <source>
        <dbReference type="ARBA" id="ARBA00004651"/>
    </source>
</evidence>
<evidence type="ECO:0000256" key="5">
    <source>
        <dbReference type="ARBA" id="ARBA00023136"/>
    </source>
</evidence>
<feature type="transmembrane region" description="Helical" evidence="6">
    <location>
        <begin position="249"/>
        <end position="270"/>
    </location>
</feature>
<evidence type="ECO:0000259" key="7">
    <source>
        <dbReference type="PROSITE" id="PS50850"/>
    </source>
</evidence>
<dbReference type="PANTHER" id="PTHR23531:SF1">
    <property type="entry name" value="QUINOLENE RESISTANCE PROTEIN NORA"/>
    <property type="match status" value="1"/>
</dbReference>
<comment type="subcellular location">
    <subcellularLocation>
        <location evidence="1">Cell membrane</location>
        <topology evidence="1">Multi-pass membrane protein</topology>
    </subcellularLocation>
</comment>
<feature type="transmembrane region" description="Helical" evidence="6">
    <location>
        <begin position="342"/>
        <end position="362"/>
    </location>
</feature>
<feature type="transmembrane region" description="Helical" evidence="6">
    <location>
        <begin position="84"/>
        <end position="102"/>
    </location>
</feature>
<dbReference type="AlphaFoldDB" id="C0GJT2"/>
<dbReference type="PANTHER" id="PTHR23531">
    <property type="entry name" value="QUINOLENE RESISTANCE PROTEIN NORA"/>
    <property type="match status" value="1"/>
</dbReference>
<dbReference type="SUPFAM" id="SSF103473">
    <property type="entry name" value="MFS general substrate transporter"/>
    <property type="match status" value="1"/>
</dbReference>
<feature type="transmembrane region" description="Helical" evidence="6">
    <location>
        <begin position="221"/>
        <end position="243"/>
    </location>
</feature>
<name>C0GJT2_DETAL</name>
<comment type="caution">
    <text evidence="8">The sequence shown here is derived from an EMBL/GenBank/DDBJ whole genome shotgun (WGS) entry which is preliminary data.</text>
</comment>
<dbReference type="PROSITE" id="PS50850">
    <property type="entry name" value="MFS"/>
    <property type="match status" value="1"/>
</dbReference>
<protein>
    <submittedName>
        <fullName evidence="8">Major facilitator superfamily MFS_1</fullName>
    </submittedName>
</protein>
<feature type="transmembrane region" description="Helical" evidence="6">
    <location>
        <begin position="172"/>
        <end position="190"/>
    </location>
</feature>
<sequence>MSQDGNSVTCNSIMYSKRNLAVFFAGTFLVFINFFVSLTVLPPYLLELGGTEFQSGLQNTVFFMTAVLLRFYFGPLADRRGRKIPLLVGAFVFASAPGLFWFSSSVNMLLFSRIYQAIGLAAYLSAGSSLAADLAPPGRTGVYLGFYRNVLTLAILVGPSTALYIINQRGYGQWFLLSLIIGLFSCLLLLPVKTPKCIPAEGAGAFSDTFTVLKIPHVIKILTYIALTSLSYGALLTFVVIYITQVTAVANPGIFFSYFGLAGLLANLTVGYLSDRFGYQRVAGPILMILGAGNMVLYFLPAYPGLLIVSSLLTGIGVAGSLLVFISWLVAVAGNRLRATALSLQESTIDVTVAVGAFFVGIGSTRLGLATTFLLVGVVVFVPAIFAALQKKPGGQV</sequence>
<feature type="domain" description="Major facilitator superfamily (MFS) profile" evidence="7">
    <location>
        <begin position="19"/>
        <end position="395"/>
    </location>
</feature>
<keyword evidence="4 6" id="KW-1133">Transmembrane helix</keyword>
<proteinExistence type="predicted"/>
<dbReference type="GO" id="GO:0022857">
    <property type="term" value="F:transmembrane transporter activity"/>
    <property type="evidence" value="ECO:0007669"/>
    <property type="project" value="InterPro"/>
</dbReference>
<dbReference type="InterPro" id="IPR020846">
    <property type="entry name" value="MFS_dom"/>
</dbReference>
<feature type="transmembrane region" description="Helical" evidence="6">
    <location>
        <begin position="20"/>
        <end position="41"/>
    </location>
</feature>
<keyword evidence="3 6" id="KW-0812">Transmembrane</keyword>
<dbReference type="OrthoDB" id="9814001at2"/>
<dbReference type="EMBL" id="ACJM01000018">
    <property type="protein sequence ID" value="EEG76390.1"/>
    <property type="molecule type" value="Genomic_DNA"/>
</dbReference>
<dbReference type="InterPro" id="IPR036259">
    <property type="entry name" value="MFS_trans_sf"/>
</dbReference>
<feature type="transmembrane region" description="Helical" evidence="6">
    <location>
        <begin position="282"/>
        <end position="300"/>
    </location>
</feature>
<evidence type="ECO:0000256" key="4">
    <source>
        <dbReference type="ARBA" id="ARBA00022989"/>
    </source>
</evidence>
<feature type="transmembrane region" description="Helical" evidence="6">
    <location>
        <begin position="368"/>
        <end position="389"/>
    </location>
</feature>
<keyword evidence="5 6" id="KW-0472">Membrane</keyword>
<feature type="transmembrane region" description="Helical" evidence="6">
    <location>
        <begin position="306"/>
        <end position="330"/>
    </location>
</feature>
<dbReference type="eggNOG" id="COG2814">
    <property type="taxonomic scope" value="Bacteria"/>
</dbReference>
<evidence type="ECO:0000256" key="6">
    <source>
        <dbReference type="SAM" id="Phobius"/>
    </source>
</evidence>
<feature type="transmembrane region" description="Helical" evidence="6">
    <location>
        <begin position="53"/>
        <end position="72"/>
    </location>
</feature>
<keyword evidence="9" id="KW-1185">Reference proteome</keyword>
<keyword evidence="2" id="KW-0813">Transport</keyword>
<dbReference type="InterPro" id="IPR052714">
    <property type="entry name" value="MFS_Exporter"/>
</dbReference>
<evidence type="ECO:0000256" key="2">
    <source>
        <dbReference type="ARBA" id="ARBA00022448"/>
    </source>
</evidence>
<feature type="transmembrane region" description="Helical" evidence="6">
    <location>
        <begin position="114"/>
        <end position="134"/>
    </location>
</feature>
<reference evidence="8 9" key="1">
    <citation type="submission" date="2009-02" db="EMBL/GenBank/DDBJ databases">
        <title>Sequencing of the draft genome and assembly of Dethiobacter alkaliphilus AHT 1.</title>
        <authorList>
            <consortium name="US DOE Joint Genome Institute (JGI-PGF)"/>
            <person name="Lucas S."/>
            <person name="Copeland A."/>
            <person name="Lapidus A."/>
            <person name="Glavina del Rio T."/>
            <person name="Dalin E."/>
            <person name="Tice H."/>
            <person name="Bruce D."/>
            <person name="Goodwin L."/>
            <person name="Pitluck S."/>
            <person name="Larimer F."/>
            <person name="Land M.L."/>
            <person name="Hauser L."/>
            <person name="Muyzer G."/>
        </authorList>
    </citation>
    <scope>NUCLEOTIDE SEQUENCE [LARGE SCALE GENOMIC DNA]</scope>
    <source>
        <strain evidence="8 9">AHT 1</strain>
    </source>
</reference>